<reference evidence="9" key="1">
    <citation type="journal article" date="2021" name="PeerJ">
        <title>Extensive microbial diversity within the chicken gut microbiome revealed by metagenomics and culture.</title>
        <authorList>
            <person name="Gilroy R."/>
            <person name="Ravi A."/>
            <person name="Getino M."/>
            <person name="Pursley I."/>
            <person name="Horton D.L."/>
            <person name="Alikhan N.F."/>
            <person name="Baker D."/>
            <person name="Gharbi K."/>
            <person name="Hall N."/>
            <person name="Watson M."/>
            <person name="Adriaenssens E.M."/>
            <person name="Foster-Nyarko E."/>
            <person name="Jarju S."/>
            <person name="Secka A."/>
            <person name="Antonio M."/>
            <person name="Oren A."/>
            <person name="Chaudhuri R.R."/>
            <person name="La Ragione R."/>
            <person name="Hildebrand F."/>
            <person name="Pallen M.J."/>
        </authorList>
    </citation>
    <scope>NUCLEOTIDE SEQUENCE</scope>
    <source>
        <strain evidence="9">CHK193-4272</strain>
    </source>
</reference>
<gene>
    <name evidence="6" type="primary">khpB</name>
    <name evidence="6" type="synonym">eloR</name>
    <name evidence="9" type="ORF">H9746_05820</name>
</gene>
<dbReference type="Pfam" id="PF01424">
    <property type="entry name" value="R3H"/>
    <property type="match status" value="1"/>
</dbReference>
<feature type="compositionally biased region" description="Basic and acidic residues" evidence="7">
    <location>
        <begin position="79"/>
        <end position="91"/>
    </location>
</feature>
<comment type="domain">
    <text evidence="6">Has an N-terminal Jag-N domain and 2 RNA-binding domains (KH and R3H).</text>
</comment>
<comment type="caution">
    <text evidence="6">Lacks conserved residue(s) required for the propagation of feature annotation.</text>
</comment>
<dbReference type="PANTHER" id="PTHR35800">
    <property type="entry name" value="PROTEIN JAG"/>
    <property type="match status" value="1"/>
</dbReference>
<dbReference type="Gene3D" id="3.30.300.20">
    <property type="match status" value="1"/>
</dbReference>
<dbReference type="SMART" id="SM01245">
    <property type="entry name" value="Jag_N"/>
    <property type="match status" value="1"/>
</dbReference>
<dbReference type="Gene3D" id="3.30.1370.50">
    <property type="entry name" value="R3H-like domain"/>
    <property type="match status" value="1"/>
</dbReference>
<evidence type="ECO:0000256" key="2">
    <source>
        <dbReference type="ARBA" id="ARBA00022884"/>
    </source>
</evidence>
<feature type="domain" description="R3H" evidence="8">
    <location>
        <begin position="238"/>
        <end position="304"/>
    </location>
</feature>
<dbReference type="GO" id="GO:0071555">
    <property type="term" value="P:cell wall organization"/>
    <property type="evidence" value="ECO:0007669"/>
    <property type="project" value="UniProtKB-KW"/>
</dbReference>
<dbReference type="InterPro" id="IPR001374">
    <property type="entry name" value="R3H_dom"/>
</dbReference>
<dbReference type="InterPro" id="IPR036867">
    <property type="entry name" value="R3H_dom_sf"/>
</dbReference>
<dbReference type="GO" id="GO:0009252">
    <property type="term" value="P:peptidoglycan biosynthetic process"/>
    <property type="evidence" value="ECO:0007669"/>
    <property type="project" value="UniProtKB-UniRule"/>
</dbReference>
<dbReference type="NCBIfam" id="NF041568">
    <property type="entry name" value="Jag_EloR"/>
    <property type="match status" value="1"/>
</dbReference>
<dbReference type="CDD" id="cd02414">
    <property type="entry name" value="KH-II_Jag"/>
    <property type="match status" value="1"/>
</dbReference>
<dbReference type="Pfam" id="PF13083">
    <property type="entry name" value="KH_KhpA-B"/>
    <property type="match status" value="1"/>
</dbReference>
<keyword evidence="4 6" id="KW-0143">Chaperone</keyword>
<evidence type="ECO:0000256" key="5">
    <source>
        <dbReference type="ARBA" id="ARBA00023316"/>
    </source>
</evidence>
<dbReference type="SUPFAM" id="SSF82708">
    <property type="entry name" value="R3H domain"/>
    <property type="match status" value="1"/>
</dbReference>
<reference evidence="9" key="2">
    <citation type="submission" date="2021-04" db="EMBL/GenBank/DDBJ databases">
        <authorList>
            <person name="Gilroy R."/>
        </authorList>
    </citation>
    <scope>NUCLEOTIDE SEQUENCE</scope>
    <source>
        <strain evidence="9">CHK193-4272</strain>
    </source>
</reference>
<organism evidence="9 10">
    <name type="scientific">Candidatus Butyricicoccus avistercoris</name>
    <dbReference type="NCBI Taxonomy" id="2838518"/>
    <lineage>
        <taxon>Bacteria</taxon>
        <taxon>Bacillati</taxon>
        <taxon>Bacillota</taxon>
        <taxon>Clostridia</taxon>
        <taxon>Eubacteriales</taxon>
        <taxon>Butyricicoccaceae</taxon>
        <taxon>Butyricicoccus</taxon>
    </lineage>
</organism>
<keyword evidence="1 6" id="KW-0963">Cytoplasm</keyword>
<keyword evidence="2 6" id="KW-0694">RNA-binding</keyword>
<dbReference type="SMART" id="SM00393">
    <property type="entry name" value="R3H"/>
    <property type="match status" value="1"/>
</dbReference>
<comment type="subcellular location">
    <subcellularLocation>
        <location evidence="6">Cytoplasm</location>
    </subcellularLocation>
</comment>
<dbReference type="Proteomes" id="UP000886808">
    <property type="component" value="Unassembled WGS sequence"/>
</dbReference>
<feature type="compositionally biased region" description="Basic and acidic residues" evidence="7">
    <location>
        <begin position="118"/>
        <end position="137"/>
    </location>
</feature>
<evidence type="ECO:0000256" key="3">
    <source>
        <dbReference type="ARBA" id="ARBA00022960"/>
    </source>
</evidence>
<dbReference type="InterPro" id="IPR015946">
    <property type="entry name" value="KH_dom-like_a/b"/>
</dbReference>
<dbReference type="InterPro" id="IPR038008">
    <property type="entry name" value="Jag_KH"/>
</dbReference>
<comment type="subunit">
    <text evidence="6">Forms a complex with KhpA.</text>
</comment>
<dbReference type="HAMAP" id="MF_00867">
    <property type="entry name" value="KhpB"/>
    <property type="match status" value="1"/>
</dbReference>
<evidence type="ECO:0000256" key="4">
    <source>
        <dbReference type="ARBA" id="ARBA00023186"/>
    </source>
</evidence>
<dbReference type="AlphaFoldDB" id="A0A9D1THT8"/>
<dbReference type="InterPro" id="IPR034079">
    <property type="entry name" value="R3H_KhpB"/>
</dbReference>
<dbReference type="InterPro" id="IPR039247">
    <property type="entry name" value="KhpB"/>
</dbReference>
<evidence type="ECO:0000256" key="7">
    <source>
        <dbReference type="SAM" id="MobiDB-lite"/>
    </source>
</evidence>
<dbReference type="Pfam" id="PF14804">
    <property type="entry name" value="Jag_N"/>
    <property type="match status" value="1"/>
</dbReference>
<dbReference type="CDD" id="cd02644">
    <property type="entry name" value="R3H_jag"/>
    <property type="match status" value="1"/>
</dbReference>
<evidence type="ECO:0000256" key="6">
    <source>
        <dbReference type="HAMAP-Rule" id="MF_00867"/>
    </source>
</evidence>
<comment type="caution">
    <text evidence="9">The sequence shown here is derived from an EMBL/GenBank/DDBJ whole genome shotgun (WGS) entry which is preliminary data.</text>
</comment>
<name>A0A9D1THT8_9FIRM</name>
<proteinExistence type="inferred from homology"/>
<evidence type="ECO:0000259" key="8">
    <source>
        <dbReference type="PROSITE" id="PS51061"/>
    </source>
</evidence>
<dbReference type="GO" id="GO:0008360">
    <property type="term" value="P:regulation of cell shape"/>
    <property type="evidence" value="ECO:0007669"/>
    <property type="project" value="UniProtKB-KW"/>
</dbReference>
<comment type="function">
    <text evidence="6">A probable RNA chaperone. Forms a complex with KhpA which binds to cellular RNA and controls its expression. Plays a role in peptidoglycan (PG) homeostasis and cell length regulation.</text>
</comment>
<feature type="region of interest" description="Disordered" evidence="7">
    <location>
        <begin position="60"/>
        <end position="137"/>
    </location>
</feature>
<evidence type="ECO:0000256" key="1">
    <source>
        <dbReference type="ARBA" id="ARBA00022490"/>
    </source>
</evidence>
<evidence type="ECO:0000313" key="10">
    <source>
        <dbReference type="Proteomes" id="UP000886808"/>
    </source>
</evidence>
<feature type="compositionally biased region" description="Basic residues" evidence="7">
    <location>
        <begin position="308"/>
        <end position="318"/>
    </location>
</feature>
<dbReference type="InterPro" id="IPR032782">
    <property type="entry name" value="KhpB_N"/>
</dbReference>
<dbReference type="PROSITE" id="PS51061">
    <property type="entry name" value="R3H"/>
    <property type="match status" value="1"/>
</dbReference>
<feature type="compositionally biased region" description="Basic and acidic residues" evidence="7">
    <location>
        <begin position="60"/>
        <end position="73"/>
    </location>
</feature>
<dbReference type="InterPro" id="IPR038247">
    <property type="entry name" value="Jag_N_dom_sf"/>
</dbReference>
<keyword evidence="3 6" id="KW-0133">Cell shape</keyword>
<dbReference type="PANTHER" id="PTHR35800:SF1">
    <property type="entry name" value="RNA-BINDING PROTEIN KHPB"/>
    <property type="match status" value="1"/>
</dbReference>
<protein>
    <recommendedName>
        <fullName evidence="6">RNA-binding protein KhpB</fullName>
    </recommendedName>
    <alternativeName>
        <fullName evidence="6">RNA-binding protein EloR</fullName>
    </alternativeName>
</protein>
<accession>A0A9D1THT8</accession>
<dbReference type="EMBL" id="DXIE01000033">
    <property type="protein sequence ID" value="HIV62339.1"/>
    <property type="molecule type" value="Genomic_DNA"/>
</dbReference>
<evidence type="ECO:0000313" key="9">
    <source>
        <dbReference type="EMBL" id="HIV62339.1"/>
    </source>
</evidence>
<dbReference type="Gene3D" id="3.30.30.80">
    <property type="entry name" value="probable RNA-binding protein from clostridium symbiosum atcc 14940"/>
    <property type="match status" value="1"/>
</dbReference>
<dbReference type="GO" id="GO:0003723">
    <property type="term" value="F:RNA binding"/>
    <property type="evidence" value="ECO:0007669"/>
    <property type="project" value="UniProtKB-UniRule"/>
</dbReference>
<keyword evidence="5 6" id="KW-0961">Cell wall biogenesis/degradation</keyword>
<dbReference type="GO" id="GO:0005737">
    <property type="term" value="C:cytoplasm"/>
    <property type="evidence" value="ECO:0007669"/>
    <property type="project" value="UniProtKB-SubCell"/>
</dbReference>
<comment type="similarity">
    <text evidence="6">Belongs to the KhpB RNA-binding protein family.</text>
</comment>
<feature type="region of interest" description="Disordered" evidence="7">
    <location>
        <begin position="285"/>
        <end position="318"/>
    </location>
</feature>
<sequence length="318" mass="35791">MLKSIEMTGATRDDAIKKALDTLGLDRDDVSVEVLENGKKGFLGFGSIDAKVRITYEVPDEKPQVEEPEKPVEQIKVLETPEKTESKEEKVNNLPDLSEIALDDPRRTTPHLVKAAPKKPEPTEKAEKPRKERPEREPIVPYITPVPMADELVSEDAKKAVKFIDGLLQKLGIEGKATVLDISEPDHVKIDISGKDMGQVIGRRGDTLDAIQYLTSLVLNQNSEEHLRLTIDTENYRAKRAESLERLARKMAVKVCKYHRAMTLEPMNPYERRIIHASLQNFRGVTTHSTGTEPARRVVISPDGTARPPRRGFQPRKK</sequence>